<dbReference type="PANTHER" id="PTHR38074:SF1">
    <property type="entry name" value="ALTERED INHERITANCE OF MITOCHONDRIA PROTEIN 24, MITOCHONDRIAL"/>
    <property type="match status" value="1"/>
</dbReference>
<evidence type="ECO:0008006" key="3">
    <source>
        <dbReference type="Google" id="ProtNLM"/>
    </source>
</evidence>
<protein>
    <recommendedName>
        <fullName evidence="3">AIM24 family protein</fullName>
    </recommendedName>
</protein>
<dbReference type="Pfam" id="PF01987">
    <property type="entry name" value="AIM24"/>
    <property type="match status" value="1"/>
</dbReference>
<evidence type="ECO:0000313" key="1">
    <source>
        <dbReference type="EMBL" id="GAQ20237.1"/>
    </source>
</evidence>
<keyword evidence="2" id="KW-1185">Reference proteome</keyword>
<evidence type="ECO:0000313" key="2">
    <source>
        <dbReference type="Proteomes" id="UP000056209"/>
    </source>
</evidence>
<sequence length="269" mass="28248">MLPAPVLCGMDFTWKGVTERDLSSGQNRLEVIEYSAEPMEAALSGYHQTLSRPARWRQLAVHVAGDGSAGNAVLETGALQYLRGTLEMQAVNAAGGSGLGGFLRGAVTAAASGEGLYKTAFRGSGTLYTEPTRLHVLLGELRGESLIVDDGAFVACVGDISVGRHVNHGFAQAVGSGEGRVQPKLTGSGLFALQSPVPPEEFQVLDLRGDTLKVDGNLVVAYTDGLEFKVEKSARGLLGSGKTGEGFVQAYRGTGRVWLAPTLPLHVSH</sequence>
<dbReference type="SUPFAM" id="SSF51219">
    <property type="entry name" value="TRAP-like"/>
    <property type="match status" value="1"/>
</dbReference>
<dbReference type="InterPro" id="IPR036983">
    <property type="entry name" value="AIM24_sf"/>
</dbReference>
<gene>
    <name evidence="1" type="ORF">DEIGR_100264</name>
</gene>
<accession>A0A117DMU5</accession>
<dbReference type="Proteomes" id="UP000056209">
    <property type="component" value="Unassembled WGS sequence"/>
</dbReference>
<dbReference type="PANTHER" id="PTHR38074">
    <property type="entry name" value="ALTERED INHERITANCE OF MITOCHONDRIA PROTEIN 24, MITOCHONDRIAL"/>
    <property type="match status" value="1"/>
</dbReference>
<name>A0A117DMU5_9DEIO</name>
<dbReference type="InterPro" id="IPR016031">
    <property type="entry name" value="Trp_RNA-bd_attenuator-like_dom"/>
</dbReference>
<dbReference type="Gene3D" id="3.60.160.10">
    <property type="entry name" value="Mitochondrial biogenesis AIM24"/>
    <property type="match status" value="1"/>
</dbReference>
<reference evidence="2" key="1">
    <citation type="submission" date="2015-11" db="EMBL/GenBank/DDBJ databases">
        <title>Draft Genome Sequence of the Radioresistant Bacterium Deinococcus grandis, Isolated from Freshwater Fish in Japan.</title>
        <authorList>
            <person name="Satoh K."/>
            <person name="Onodera T."/>
            <person name="Omoso K."/>
            <person name="Takeda-Yano K."/>
            <person name="Katayama T."/>
            <person name="Oono Y."/>
            <person name="Narumi I."/>
        </authorList>
    </citation>
    <scope>NUCLEOTIDE SEQUENCE [LARGE SCALE GENOMIC DNA]</scope>
    <source>
        <strain evidence="2">ATCC 43672</strain>
    </source>
</reference>
<dbReference type="EMBL" id="BCMS01000001">
    <property type="protein sequence ID" value="GAQ20237.1"/>
    <property type="molecule type" value="Genomic_DNA"/>
</dbReference>
<comment type="caution">
    <text evidence="1">The sequence shown here is derived from an EMBL/GenBank/DDBJ whole genome shotgun (WGS) entry which is preliminary data.</text>
</comment>
<dbReference type="InterPro" id="IPR002838">
    <property type="entry name" value="AIM24"/>
</dbReference>
<organism evidence="1 2">
    <name type="scientific">Deinococcus grandis</name>
    <dbReference type="NCBI Taxonomy" id="57498"/>
    <lineage>
        <taxon>Bacteria</taxon>
        <taxon>Thermotogati</taxon>
        <taxon>Deinococcota</taxon>
        <taxon>Deinococci</taxon>
        <taxon>Deinococcales</taxon>
        <taxon>Deinococcaceae</taxon>
        <taxon>Deinococcus</taxon>
    </lineage>
</organism>
<proteinExistence type="predicted"/>
<dbReference type="AlphaFoldDB" id="A0A117DMU5"/>